<comment type="similarity">
    <text evidence="1">Belongs to the short-chain dehydrogenases/reductases (SDR) family.</text>
</comment>
<organism evidence="5 6">
    <name type="scientific">Streptosporangium amethystogenes subsp. fukuiense</name>
    <dbReference type="NCBI Taxonomy" id="698418"/>
    <lineage>
        <taxon>Bacteria</taxon>
        <taxon>Bacillati</taxon>
        <taxon>Actinomycetota</taxon>
        <taxon>Actinomycetes</taxon>
        <taxon>Streptosporangiales</taxon>
        <taxon>Streptosporangiaceae</taxon>
        <taxon>Streptosporangium</taxon>
    </lineage>
</organism>
<name>A0ABW2SXN8_9ACTN</name>
<dbReference type="PRINTS" id="PR00080">
    <property type="entry name" value="SDRFAMILY"/>
</dbReference>
<dbReference type="Proteomes" id="UP001596514">
    <property type="component" value="Unassembled WGS sequence"/>
</dbReference>
<dbReference type="GO" id="GO:0008667">
    <property type="term" value="F:2,3-dihydro-2,3-dihydroxybenzoate dehydrogenase activity"/>
    <property type="evidence" value="ECO:0007669"/>
    <property type="project" value="UniProtKB-EC"/>
</dbReference>
<dbReference type="SMART" id="SM00822">
    <property type="entry name" value="PKS_KR"/>
    <property type="match status" value="1"/>
</dbReference>
<dbReference type="Pfam" id="PF13561">
    <property type="entry name" value="adh_short_C2"/>
    <property type="match status" value="1"/>
</dbReference>
<dbReference type="PANTHER" id="PTHR42760:SF115">
    <property type="entry name" value="3-OXOACYL-[ACYL-CARRIER-PROTEIN] REDUCTASE FABG"/>
    <property type="match status" value="1"/>
</dbReference>
<keyword evidence="2 5" id="KW-0560">Oxidoreductase</keyword>
<reference evidence="6" key="1">
    <citation type="journal article" date="2019" name="Int. J. Syst. Evol. Microbiol.">
        <title>The Global Catalogue of Microorganisms (GCM) 10K type strain sequencing project: providing services to taxonomists for standard genome sequencing and annotation.</title>
        <authorList>
            <consortium name="The Broad Institute Genomics Platform"/>
            <consortium name="The Broad Institute Genome Sequencing Center for Infectious Disease"/>
            <person name="Wu L."/>
            <person name="Ma J."/>
        </authorList>
    </citation>
    <scope>NUCLEOTIDE SEQUENCE [LARGE SCALE GENOMIC DNA]</scope>
    <source>
        <strain evidence="6">JCM 10083</strain>
    </source>
</reference>
<evidence type="ECO:0000256" key="2">
    <source>
        <dbReference type="ARBA" id="ARBA00023002"/>
    </source>
</evidence>
<evidence type="ECO:0000259" key="4">
    <source>
        <dbReference type="SMART" id="SM00822"/>
    </source>
</evidence>
<dbReference type="EC" id="1.3.1.28" evidence="3"/>
<dbReference type="PROSITE" id="PS00061">
    <property type="entry name" value="ADH_SHORT"/>
    <property type="match status" value="1"/>
</dbReference>
<keyword evidence="6" id="KW-1185">Reference proteome</keyword>
<feature type="domain" description="Ketoreductase" evidence="4">
    <location>
        <begin position="15"/>
        <end position="205"/>
    </location>
</feature>
<gene>
    <name evidence="5" type="ORF">ACFQVD_12020</name>
</gene>
<evidence type="ECO:0000313" key="5">
    <source>
        <dbReference type="EMBL" id="MFC7600823.1"/>
    </source>
</evidence>
<comment type="caution">
    <text evidence="5">The sequence shown here is derived from an EMBL/GenBank/DDBJ whole genome shotgun (WGS) entry which is preliminary data.</text>
</comment>
<dbReference type="EMBL" id="JBHTEE010000001">
    <property type="protein sequence ID" value="MFC7600823.1"/>
    <property type="molecule type" value="Genomic_DNA"/>
</dbReference>
<proteinExistence type="inferred from homology"/>
<dbReference type="InterPro" id="IPR003560">
    <property type="entry name" value="DHB_DH"/>
</dbReference>
<dbReference type="NCBIfam" id="NF006074">
    <property type="entry name" value="PRK08220.1"/>
    <property type="match status" value="1"/>
</dbReference>
<dbReference type="PANTHER" id="PTHR42760">
    <property type="entry name" value="SHORT-CHAIN DEHYDROGENASES/REDUCTASES FAMILY MEMBER"/>
    <property type="match status" value="1"/>
</dbReference>
<dbReference type="InterPro" id="IPR020904">
    <property type="entry name" value="Sc_DH/Rdtase_CS"/>
</dbReference>
<accession>A0ABW2SXN8</accession>
<evidence type="ECO:0000313" key="6">
    <source>
        <dbReference type="Proteomes" id="UP001596514"/>
    </source>
</evidence>
<dbReference type="RefSeq" id="WP_386271095.1">
    <property type="nucleotide sequence ID" value="NZ_BAAAGK010000163.1"/>
</dbReference>
<dbReference type="InterPro" id="IPR036291">
    <property type="entry name" value="NAD(P)-bd_dom_sf"/>
</dbReference>
<evidence type="ECO:0000256" key="3">
    <source>
        <dbReference type="NCBIfam" id="TIGR04316"/>
    </source>
</evidence>
<dbReference type="SUPFAM" id="SSF51735">
    <property type="entry name" value="NAD(P)-binding Rossmann-fold domains"/>
    <property type="match status" value="1"/>
</dbReference>
<protein>
    <recommendedName>
        <fullName evidence="3">2,3-dihydro-2,3-dihydroxybenzoate dehydrogenase</fullName>
        <ecNumber evidence="3">1.3.1.28</ecNumber>
    </recommendedName>
</protein>
<dbReference type="InterPro" id="IPR002347">
    <property type="entry name" value="SDR_fam"/>
</dbReference>
<dbReference type="NCBIfam" id="TIGR04316">
    <property type="entry name" value="dhbA_paeA"/>
    <property type="match status" value="1"/>
</dbReference>
<dbReference type="Gene3D" id="3.40.50.720">
    <property type="entry name" value="NAD(P)-binding Rossmann-like Domain"/>
    <property type="match status" value="1"/>
</dbReference>
<evidence type="ECO:0000256" key="1">
    <source>
        <dbReference type="ARBA" id="ARBA00006484"/>
    </source>
</evidence>
<dbReference type="PRINTS" id="PR00081">
    <property type="entry name" value="GDHRDH"/>
</dbReference>
<dbReference type="InterPro" id="IPR057326">
    <property type="entry name" value="KR_dom"/>
</dbReference>
<sequence>MYVTNRQDHPGLPGTVALVTGAAGGIGAAVATALARAGMIVAGVDVRDGPWESRPEPIARHLADVRDPGQVDAVVSRVENELGPIGVLVNVAGVLRTGAVTDLSADDWEHVFAVNAGGVFHTLRAVTRHMIPRGRGTVVTVASNAAGVPRVGMAAYAASKAAAVMFTRCAGLELARHGIRCNVVSPGSTDTAMQAGLDPRTVLEGDPSSYRVGIPLGRLADPSDIAEAVLFLASDRARHITMQDLYVDGGATLRA</sequence>